<dbReference type="InterPro" id="IPR050799">
    <property type="entry name" value="ZIP_Transporter"/>
</dbReference>
<dbReference type="GO" id="GO:0140410">
    <property type="term" value="F:monoatomic cation:bicarbonate symporter activity"/>
    <property type="evidence" value="ECO:0007669"/>
    <property type="project" value="TreeGrafter"/>
</dbReference>
<keyword evidence="3" id="KW-1185">Reference proteome</keyword>
<organism evidence="2 3">
    <name type="scientific">Lynx canadensis</name>
    <name type="common">Canada lynx</name>
    <name type="synonym">Felis canadensis</name>
    <dbReference type="NCBI Taxonomy" id="61383"/>
    <lineage>
        <taxon>Eukaryota</taxon>
        <taxon>Metazoa</taxon>
        <taxon>Chordata</taxon>
        <taxon>Craniata</taxon>
        <taxon>Vertebrata</taxon>
        <taxon>Euteleostomi</taxon>
        <taxon>Mammalia</taxon>
        <taxon>Eutheria</taxon>
        <taxon>Laurasiatheria</taxon>
        <taxon>Carnivora</taxon>
        <taxon>Feliformia</taxon>
        <taxon>Felidae</taxon>
        <taxon>Felinae</taxon>
        <taxon>Lynx</taxon>
    </lineage>
</organism>
<evidence type="ECO:0000256" key="1">
    <source>
        <dbReference type="SAM" id="Phobius"/>
    </source>
</evidence>
<dbReference type="AlphaFoldDB" id="A0A667GJC8"/>
<protein>
    <recommendedName>
        <fullName evidence="4">Solute carrier family 39 member 10</fullName>
    </recommendedName>
</protein>
<dbReference type="GO" id="GO:0005385">
    <property type="term" value="F:zinc ion transmembrane transporter activity"/>
    <property type="evidence" value="ECO:0007669"/>
    <property type="project" value="TreeGrafter"/>
</dbReference>
<accession>A0A667GJC8</accession>
<dbReference type="PANTHER" id="PTHR12191">
    <property type="entry name" value="SOLUTE CARRIER FAMILY 39"/>
    <property type="match status" value="1"/>
</dbReference>
<evidence type="ECO:0000313" key="2">
    <source>
        <dbReference type="Ensembl" id="ENSLCNP00005013569.1"/>
    </source>
</evidence>
<dbReference type="PANTHER" id="PTHR12191:SF14">
    <property type="entry name" value="ZINC TRANSPORTER ZIP10"/>
    <property type="match status" value="1"/>
</dbReference>
<reference evidence="2" key="1">
    <citation type="submission" date="2025-08" db="UniProtKB">
        <authorList>
            <consortium name="Ensembl"/>
        </authorList>
    </citation>
    <scope>IDENTIFICATION</scope>
</reference>
<keyword evidence="1" id="KW-0472">Membrane</keyword>
<dbReference type="GO" id="GO:0071578">
    <property type="term" value="P:zinc ion import across plasma membrane"/>
    <property type="evidence" value="ECO:0007669"/>
    <property type="project" value="TreeGrafter"/>
</dbReference>
<dbReference type="GO" id="GO:0030003">
    <property type="term" value="P:intracellular monoatomic cation homeostasis"/>
    <property type="evidence" value="ECO:0007669"/>
    <property type="project" value="TreeGrafter"/>
</dbReference>
<reference evidence="2" key="2">
    <citation type="submission" date="2025-09" db="UniProtKB">
        <authorList>
            <consortium name="Ensembl"/>
        </authorList>
    </citation>
    <scope>IDENTIFICATION</scope>
</reference>
<feature type="transmembrane region" description="Helical" evidence="1">
    <location>
        <begin position="58"/>
        <end position="79"/>
    </location>
</feature>
<name>A0A667GJC8_LYNCA</name>
<dbReference type="GO" id="GO:0005886">
    <property type="term" value="C:plasma membrane"/>
    <property type="evidence" value="ECO:0007669"/>
    <property type="project" value="TreeGrafter"/>
</dbReference>
<dbReference type="Ensembl" id="ENSLCNT00005015182.1">
    <property type="protein sequence ID" value="ENSLCNP00005013569.1"/>
    <property type="gene ID" value="ENSLCNG00005008900.1"/>
</dbReference>
<evidence type="ECO:0008006" key="4">
    <source>
        <dbReference type="Google" id="ProtNLM"/>
    </source>
</evidence>
<keyword evidence="1" id="KW-1133">Transmembrane helix</keyword>
<proteinExistence type="predicted"/>
<sequence length="125" mass="14370">LKIDSLCYLLISSFIPTPCFPFLPSSRIGGHDHSHQHAHGHGHSHGHESKKFLEEYDAVLKGLVALGGIYLLFIIEHCIRMFKHYKQQRGKQKWFMKQNTEESTIGRKLSDHKLNNTPDFLTCIS</sequence>
<evidence type="ECO:0000313" key="3">
    <source>
        <dbReference type="Proteomes" id="UP000472241"/>
    </source>
</evidence>
<dbReference type="Proteomes" id="UP000472241">
    <property type="component" value="Unplaced"/>
</dbReference>
<keyword evidence="1" id="KW-0812">Transmembrane</keyword>